<dbReference type="InterPro" id="IPR018122">
    <property type="entry name" value="TF_fork_head_CS_1"/>
</dbReference>
<evidence type="ECO:0000313" key="9">
    <source>
        <dbReference type="Ensembl" id="ENSCCRP00010100494.1"/>
    </source>
</evidence>
<organism evidence="9 10">
    <name type="scientific">Cyprinus carpio</name>
    <name type="common">Common carp</name>
    <dbReference type="NCBI Taxonomy" id="7962"/>
    <lineage>
        <taxon>Eukaryota</taxon>
        <taxon>Metazoa</taxon>
        <taxon>Chordata</taxon>
        <taxon>Craniata</taxon>
        <taxon>Vertebrata</taxon>
        <taxon>Euteleostomi</taxon>
        <taxon>Actinopterygii</taxon>
        <taxon>Neopterygii</taxon>
        <taxon>Teleostei</taxon>
        <taxon>Ostariophysi</taxon>
        <taxon>Cypriniformes</taxon>
        <taxon>Cyprinidae</taxon>
        <taxon>Cyprininae</taxon>
        <taxon>Cyprinus</taxon>
    </lineage>
</organism>
<proteinExistence type="predicted"/>
<dbReference type="GO" id="GO:0005634">
    <property type="term" value="C:nucleus"/>
    <property type="evidence" value="ECO:0007669"/>
    <property type="project" value="UniProtKB-SubCell"/>
</dbReference>
<protein>
    <submittedName>
        <fullName evidence="9">Forkhead box E1</fullName>
    </submittedName>
</protein>
<reference evidence="9" key="1">
    <citation type="submission" date="2025-08" db="UniProtKB">
        <authorList>
            <consortium name="Ensembl"/>
        </authorList>
    </citation>
    <scope>IDENTIFICATION</scope>
</reference>
<dbReference type="GO" id="GO:0000981">
    <property type="term" value="F:DNA-binding transcription factor activity, RNA polymerase II-specific"/>
    <property type="evidence" value="ECO:0007669"/>
    <property type="project" value="TreeGrafter"/>
</dbReference>
<feature type="compositionally biased region" description="Basic and acidic residues" evidence="7">
    <location>
        <begin position="44"/>
        <end position="53"/>
    </location>
</feature>
<keyword evidence="10" id="KW-1185">Reference proteome</keyword>
<dbReference type="InterPro" id="IPR036390">
    <property type="entry name" value="WH_DNA-bd_sf"/>
</dbReference>
<reference evidence="9" key="2">
    <citation type="submission" date="2025-09" db="UniProtKB">
        <authorList>
            <consortium name="Ensembl"/>
        </authorList>
    </citation>
    <scope>IDENTIFICATION</scope>
</reference>
<dbReference type="Proteomes" id="UP000694427">
    <property type="component" value="Unplaced"/>
</dbReference>
<dbReference type="SUPFAM" id="SSF46785">
    <property type="entry name" value="Winged helix' DNA-binding domain"/>
    <property type="match status" value="1"/>
</dbReference>
<feature type="domain" description="Fork-head" evidence="8">
    <location>
        <begin position="67"/>
        <end position="161"/>
    </location>
</feature>
<comment type="subcellular location">
    <subcellularLocation>
        <location evidence="1 6">Nucleus</location>
    </subcellularLocation>
</comment>
<sequence length="355" mass="39142">MPHFSQNESQSVLLATKINILVFQLLAGELENLVLEKELAACRGEKKKDDRKPQRGRRRKRPLQRGKPPYSYIALISMAIANSPDRKLTLGGIYKFITERFPFYRDNSKKWQNSIRHNLTLNDCFIKIPREPGRPGKGNYWALDPNAEDMFESGSFLRRRKRFKRSDFTTYSSYVHESPVFSPVQIARSSSSPSFSAGQSRVFRINSLIGSPGRMGQSAEMMPQQSCRSFSPESGSCSLGGPGFQHQSCSGETVLSYCSSSSNNMAFAYSSPGHGQTQVSYPQGSTQAYGPTGRVAISSLSPIAGDAVGDPYGRTSPAQLGSFFQYNNSGPVGSSGAYIRHPAYSGNMDRFVTAT</sequence>
<evidence type="ECO:0000256" key="7">
    <source>
        <dbReference type="SAM" id="MobiDB-lite"/>
    </source>
</evidence>
<dbReference type="GO" id="GO:0030154">
    <property type="term" value="P:cell differentiation"/>
    <property type="evidence" value="ECO:0007669"/>
    <property type="project" value="TreeGrafter"/>
</dbReference>
<dbReference type="InterPro" id="IPR001766">
    <property type="entry name" value="Fork_head_dom"/>
</dbReference>
<dbReference type="PROSITE" id="PS00657">
    <property type="entry name" value="FORK_HEAD_1"/>
    <property type="match status" value="1"/>
</dbReference>
<evidence type="ECO:0000256" key="5">
    <source>
        <dbReference type="ARBA" id="ARBA00023242"/>
    </source>
</evidence>
<keyword evidence="3 6" id="KW-0238">DNA-binding</keyword>
<dbReference type="AlphaFoldDB" id="A0A8C1PAI6"/>
<dbReference type="InterPro" id="IPR030456">
    <property type="entry name" value="TF_fork_head_CS_2"/>
</dbReference>
<dbReference type="Ensembl" id="ENSCCRT00010111535.1">
    <property type="protein sequence ID" value="ENSCCRP00010100494.1"/>
    <property type="gene ID" value="ENSCCRG00010044136.1"/>
</dbReference>
<feature type="compositionally biased region" description="Basic residues" evidence="7">
    <location>
        <begin position="54"/>
        <end position="64"/>
    </location>
</feature>
<dbReference type="PANTHER" id="PTHR11829">
    <property type="entry name" value="FORKHEAD BOX PROTEIN"/>
    <property type="match status" value="1"/>
</dbReference>
<dbReference type="PANTHER" id="PTHR11829:SF392">
    <property type="entry name" value="FORKHEAD BOX PROTEIN E1"/>
    <property type="match status" value="1"/>
</dbReference>
<evidence type="ECO:0000256" key="3">
    <source>
        <dbReference type="ARBA" id="ARBA00023125"/>
    </source>
</evidence>
<evidence type="ECO:0000313" key="10">
    <source>
        <dbReference type="Proteomes" id="UP000694427"/>
    </source>
</evidence>
<dbReference type="GO" id="GO:0000978">
    <property type="term" value="F:RNA polymerase II cis-regulatory region sequence-specific DNA binding"/>
    <property type="evidence" value="ECO:0007669"/>
    <property type="project" value="TreeGrafter"/>
</dbReference>
<feature type="region of interest" description="Disordered" evidence="7">
    <location>
        <begin position="44"/>
        <end position="66"/>
    </location>
</feature>
<dbReference type="GO" id="GO:0048513">
    <property type="term" value="P:animal organ development"/>
    <property type="evidence" value="ECO:0007669"/>
    <property type="project" value="UniProtKB-ARBA"/>
</dbReference>
<dbReference type="PROSITE" id="PS00658">
    <property type="entry name" value="FORK_HEAD_2"/>
    <property type="match status" value="1"/>
</dbReference>
<dbReference type="InterPro" id="IPR050211">
    <property type="entry name" value="FOX_domain-containing"/>
</dbReference>
<name>A0A8C1PAI6_CYPCA</name>
<dbReference type="SMART" id="SM00339">
    <property type="entry name" value="FH"/>
    <property type="match status" value="1"/>
</dbReference>
<keyword evidence="5 6" id="KW-0539">Nucleus</keyword>
<keyword evidence="2" id="KW-0805">Transcription regulation</keyword>
<dbReference type="Pfam" id="PF00250">
    <property type="entry name" value="Forkhead"/>
    <property type="match status" value="1"/>
</dbReference>
<dbReference type="PROSITE" id="PS50039">
    <property type="entry name" value="FORK_HEAD_3"/>
    <property type="match status" value="1"/>
</dbReference>
<accession>A0A8C1PAI6</accession>
<feature type="DNA-binding region" description="Fork-head" evidence="6">
    <location>
        <begin position="67"/>
        <end position="161"/>
    </location>
</feature>
<evidence type="ECO:0000256" key="4">
    <source>
        <dbReference type="ARBA" id="ARBA00023163"/>
    </source>
</evidence>
<evidence type="ECO:0000256" key="6">
    <source>
        <dbReference type="PROSITE-ProRule" id="PRU00089"/>
    </source>
</evidence>
<keyword evidence="4" id="KW-0804">Transcription</keyword>
<dbReference type="GO" id="GO:0009653">
    <property type="term" value="P:anatomical structure morphogenesis"/>
    <property type="evidence" value="ECO:0007669"/>
    <property type="project" value="TreeGrafter"/>
</dbReference>
<evidence type="ECO:0000256" key="1">
    <source>
        <dbReference type="ARBA" id="ARBA00004123"/>
    </source>
</evidence>
<dbReference type="InterPro" id="IPR036388">
    <property type="entry name" value="WH-like_DNA-bd_sf"/>
</dbReference>
<dbReference type="GO" id="GO:0048731">
    <property type="term" value="P:system development"/>
    <property type="evidence" value="ECO:0007669"/>
    <property type="project" value="UniProtKB-ARBA"/>
</dbReference>
<dbReference type="Gene3D" id="1.10.10.10">
    <property type="entry name" value="Winged helix-like DNA-binding domain superfamily/Winged helix DNA-binding domain"/>
    <property type="match status" value="1"/>
</dbReference>
<dbReference type="FunFam" id="1.10.10.10:FF:000201">
    <property type="entry name" value="Forkhead box E1"/>
    <property type="match status" value="1"/>
</dbReference>
<evidence type="ECO:0000259" key="8">
    <source>
        <dbReference type="PROSITE" id="PS50039"/>
    </source>
</evidence>
<dbReference type="PRINTS" id="PR00053">
    <property type="entry name" value="FORKHEAD"/>
</dbReference>
<dbReference type="CDD" id="cd20019">
    <property type="entry name" value="FH_FOXE"/>
    <property type="match status" value="1"/>
</dbReference>
<evidence type="ECO:0000256" key="2">
    <source>
        <dbReference type="ARBA" id="ARBA00023015"/>
    </source>
</evidence>